<protein>
    <recommendedName>
        <fullName evidence="2">DUF6593 domain-containing protein</fullName>
    </recommendedName>
</protein>
<organism evidence="3 4">
    <name type="scientific">Marasmius crinis-equi</name>
    <dbReference type="NCBI Taxonomy" id="585013"/>
    <lineage>
        <taxon>Eukaryota</taxon>
        <taxon>Fungi</taxon>
        <taxon>Dikarya</taxon>
        <taxon>Basidiomycota</taxon>
        <taxon>Agaricomycotina</taxon>
        <taxon>Agaricomycetes</taxon>
        <taxon>Agaricomycetidae</taxon>
        <taxon>Agaricales</taxon>
        <taxon>Marasmiineae</taxon>
        <taxon>Marasmiaceae</taxon>
        <taxon>Marasmius</taxon>
    </lineage>
</organism>
<comment type="caution">
    <text evidence="3">The sequence shown here is derived from an EMBL/GenBank/DDBJ whole genome shotgun (WGS) entry which is preliminary data.</text>
</comment>
<dbReference type="Proteomes" id="UP001465976">
    <property type="component" value="Unassembled WGS sequence"/>
</dbReference>
<evidence type="ECO:0000259" key="2">
    <source>
        <dbReference type="Pfam" id="PF20236"/>
    </source>
</evidence>
<accession>A0ABR3FCF8</accession>
<dbReference type="InterPro" id="IPR046528">
    <property type="entry name" value="DUF6593"/>
</dbReference>
<feature type="region of interest" description="Disordered" evidence="1">
    <location>
        <begin position="162"/>
        <end position="190"/>
    </location>
</feature>
<feature type="domain" description="DUF6593" evidence="2">
    <location>
        <begin position="8"/>
        <end position="141"/>
    </location>
</feature>
<evidence type="ECO:0000256" key="1">
    <source>
        <dbReference type="SAM" id="MobiDB-lite"/>
    </source>
</evidence>
<reference evidence="3 4" key="1">
    <citation type="submission" date="2024-02" db="EMBL/GenBank/DDBJ databases">
        <title>A draft genome for the cacao thread blight pathogen Marasmius crinis-equi.</title>
        <authorList>
            <person name="Cohen S.P."/>
            <person name="Baruah I.K."/>
            <person name="Amoako-Attah I."/>
            <person name="Bukari Y."/>
            <person name="Meinhardt L.W."/>
            <person name="Bailey B.A."/>
        </authorList>
    </citation>
    <scope>NUCLEOTIDE SEQUENCE [LARGE SCALE GENOMIC DNA]</scope>
    <source>
        <strain evidence="3 4">GH-76</strain>
    </source>
</reference>
<proteinExistence type="predicted"/>
<sequence length="190" mass="21049">MDLILVNNDPTRTLLVSSDGIPVYSVGTLPSVPVPSQANTTTVTRLERGSSSSSGRTQAEVGRIQYQTDDPNVRLSLNQCLEERPEFSLEIVKEFESGGDDEQRQRHVSFITARRKSNEYVSYHSSWSFTGPDDRPYKWQIFIQYPIVSILPFLPLPSTFHLSPTQPHTSSSSTTPPKPPSPATAAQNSA</sequence>
<feature type="compositionally biased region" description="Low complexity" evidence="1">
    <location>
        <begin position="163"/>
        <end position="175"/>
    </location>
</feature>
<feature type="compositionally biased region" description="Polar residues" evidence="1">
    <location>
        <begin position="35"/>
        <end position="44"/>
    </location>
</feature>
<dbReference type="EMBL" id="JBAHYK010000569">
    <property type="protein sequence ID" value="KAL0572887.1"/>
    <property type="molecule type" value="Genomic_DNA"/>
</dbReference>
<name>A0ABR3FCF8_9AGAR</name>
<feature type="region of interest" description="Disordered" evidence="1">
    <location>
        <begin position="35"/>
        <end position="60"/>
    </location>
</feature>
<evidence type="ECO:0000313" key="4">
    <source>
        <dbReference type="Proteomes" id="UP001465976"/>
    </source>
</evidence>
<dbReference type="Pfam" id="PF20236">
    <property type="entry name" value="DUF6593"/>
    <property type="match status" value="1"/>
</dbReference>
<gene>
    <name evidence="3" type="ORF">V5O48_009081</name>
</gene>
<evidence type="ECO:0000313" key="3">
    <source>
        <dbReference type="EMBL" id="KAL0572887.1"/>
    </source>
</evidence>
<keyword evidence="4" id="KW-1185">Reference proteome</keyword>